<dbReference type="Proteomes" id="UP000242687">
    <property type="component" value="Unassembled WGS sequence"/>
</dbReference>
<dbReference type="InterPro" id="IPR046216">
    <property type="entry name" value="DUF6249"/>
</dbReference>
<evidence type="ECO:0000313" key="4">
    <source>
        <dbReference type="Proteomes" id="UP000242687"/>
    </source>
</evidence>
<dbReference type="EMBL" id="PGFJ01000001">
    <property type="protein sequence ID" value="PJJ84101.1"/>
    <property type="molecule type" value="Genomic_DNA"/>
</dbReference>
<dbReference type="OrthoDB" id="678489at2"/>
<keyword evidence="1" id="KW-1133">Transmembrane helix</keyword>
<keyword evidence="1" id="KW-0472">Membrane</keyword>
<feature type="domain" description="DUF6249" evidence="2">
    <location>
        <begin position="8"/>
        <end position="107"/>
    </location>
</feature>
<gene>
    <name evidence="3" type="ORF">CLV57_1105</name>
</gene>
<dbReference type="AlphaFoldDB" id="A0A2H9VTF8"/>
<feature type="transmembrane region" description="Helical" evidence="1">
    <location>
        <begin position="86"/>
        <end position="105"/>
    </location>
</feature>
<reference evidence="3 4" key="1">
    <citation type="submission" date="2017-11" db="EMBL/GenBank/DDBJ databases">
        <title>Genomic Encyclopedia of Archaeal and Bacterial Type Strains, Phase II (KMG-II): From Individual Species to Whole Genera.</title>
        <authorList>
            <person name="Goeker M."/>
        </authorList>
    </citation>
    <scope>NUCLEOTIDE SEQUENCE [LARGE SCALE GENOMIC DNA]</scope>
    <source>
        <strain evidence="3 4">DSM 28175</strain>
    </source>
</reference>
<dbReference type="Pfam" id="PF19762">
    <property type="entry name" value="DUF6249"/>
    <property type="match status" value="1"/>
</dbReference>
<sequence length="113" mass="12615">MDNVALLVPIFVPLSFFALVFGIVYLRNRERMAMIERGMDPRLQIENTGPRNYVLTTGMLMIGSGLGLFIANMIEWSLKFNDPEAIYFGCIAFFGGLGLLGAYLIDKKASTKQ</sequence>
<comment type="caution">
    <text evidence="3">The sequence shown here is derived from an EMBL/GenBank/DDBJ whole genome shotgun (WGS) entry which is preliminary data.</text>
</comment>
<accession>A0A2H9VTF8</accession>
<protein>
    <recommendedName>
        <fullName evidence="2">DUF6249 domain-containing protein</fullName>
    </recommendedName>
</protein>
<feature type="transmembrane region" description="Helical" evidence="1">
    <location>
        <begin position="52"/>
        <end position="74"/>
    </location>
</feature>
<keyword evidence="4" id="KW-1185">Reference proteome</keyword>
<name>A0A2H9VTF8_9SPHI</name>
<proteinExistence type="predicted"/>
<keyword evidence="1" id="KW-0812">Transmembrane</keyword>
<evidence type="ECO:0000313" key="3">
    <source>
        <dbReference type="EMBL" id="PJJ84101.1"/>
    </source>
</evidence>
<dbReference type="RefSeq" id="WP_100340312.1">
    <property type="nucleotide sequence ID" value="NZ_PGFJ01000001.1"/>
</dbReference>
<evidence type="ECO:0000256" key="1">
    <source>
        <dbReference type="SAM" id="Phobius"/>
    </source>
</evidence>
<feature type="transmembrane region" description="Helical" evidence="1">
    <location>
        <begin position="6"/>
        <end position="26"/>
    </location>
</feature>
<organism evidence="3 4">
    <name type="scientific">Mucilaginibacter auburnensis</name>
    <dbReference type="NCBI Taxonomy" id="1457233"/>
    <lineage>
        <taxon>Bacteria</taxon>
        <taxon>Pseudomonadati</taxon>
        <taxon>Bacteroidota</taxon>
        <taxon>Sphingobacteriia</taxon>
        <taxon>Sphingobacteriales</taxon>
        <taxon>Sphingobacteriaceae</taxon>
        <taxon>Mucilaginibacter</taxon>
    </lineage>
</organism>
<evidence type="ECO:0000259" key="2">
    <source>
        <dbReference type="Pfam" id="PF19762"/>
    </source>
</evidence>